<dbReference type="CDD" id="cd16937">
    <property type="entry name" value="HATPase_SMCHD1-like"/>
    <property type="match status" value="1"/>
</dbReference>
<keyword evidence="7" id="KW-1185">Reference proteome</keyword>
<dbReference type="SUPFAM" id="SSF55874">
    <property type="entry name" value="ATPase domain of HSP90 chaperone/DNA topoisomerase II/histidine kinase"/>
    <property type="match status" value="1"/>
</dbReference>
<dbReference type="Pfam" id="PF26195">
    <property type="entry name" value="Ig_SMCHD1_2nd"/>
    <property type="match status" value="1"/>
</dbReference>
<feature type="domain" description="SMCHD1 Ig-like" evidence="5">
    <location>
        <begin position="1067"/>
        <end position="1123"/>
    </location>
</feature>
<dbReference type="InterPro" id="IPR058611">
    <property type="entry name" value="Ig_SMCHD1_1st"/>
</dbReference>
<name>M7BSF2_CHEMY</name>
<feature type="domain" description="SMCHD1 Ig-like" evidence="5">
    <location>
        <begin position="1143"/>
        <end position="1248"/>
    </location>
</feature>
<sequence>MELSNNLKYAGGIGITPGDIPSIEETSDPVPAPLFYEEYIPPCHPDLFLLFGEIVQEGVTLYLLQSVDQTLLSATKERIDFLPHYDTLIKSGMYEYYASEGQNPLPFAFAELIDNSLSATSRNTGIRSIQIKLLFDDSQGKPAVAVIDNGRGMTSKQLNNWAVYRLSKFTRQGDFESDHSGYVRPPPVPRSLNSDISYFGVGGKQAVFFIGQSARMISKPADSHDVHELFLSKEDFEKKEKNKEAIYSGYIRNRKRRCRAGNALGSGAARSCRAVRQRVWLRLGSAAARQAVLSGMPSDSAHITSDDERFLHNLIMEERDKKSFTAVVVTGVQPDHMQYLKNYFNLWTRQLAHIYHYYIHGPKGNETNATMKEAGPFNNIDIEILMFEKGKVPKMVNLREIKDDMQTLYINSAADSFEFKSHVEGEGIVEGIIRYHPFLYDKETYPDDPCFPSRLKDDDDDDDCFVVEKGARGKRPIFECFWNGRLIPYTSVEDFDWCAPPKKRGLAPIECYNRISGALFTNDKFQVSTNKLTFMDLELKLKDKNTLFTRVFNGQEQRMKIDREFALWLKDCHEKYDKQIKFTLFKEIITRTDLTSKRMQSPWATYSAIEWDGKTYRTGQLVKTIKTLPIFYGSILKFFLYGDHDGDVYATGGEVQLALEPQALYDEIKIIPISKLDRAMSEKVVKKYIEDEMASYMLLKIKCTVPFLEKKKSCFFVRFPDRLSVTWPEGDELLPNETKLAGTPIGALRIEILNKKGEAMQKLPGTSHGGSKKLLVELKVILHSPVGNKEIISHISQHGGKWPYWFKKMENIHKLGSYTLKLQVVLNESNADTYAGRPLPSKIFKFNVVEGKPEKFSVGHLDPPFRVGVPFNIPLDLQDEFGHPTHLATDIKPILEASGLTLQYEEISKGTNCVIKGVTAKGHVNNYLGKNFSLKVILPGLKEDSQIFKIRLLPGPPRQLKVKPDSEILKIENGTSFPFQVEVLDEAGNITAQPKLIVHCKFVGAPNLPVYAVDCSNAGTNILTGPVVHVQNIKKDQMLKARIEIPSCKDVPPVEKTIKLLPSSHVARLQIFSVEGQKAIQIKHQDEINWIAGDVMHNLIFQMYDEGEREIIITSALAEKIKSCKDVPPVEKTIKLLPSSHVARLQIFSVEGQKAIQIKHQDEINWIAGDVMHNLIFQMYDEGEREIIITSALAEKIKVNWTPRINREQMIQGLLPDVKVPTSVKDVRYCLITFHDDHVSLESAFTVRGVQKNQNPERLKFCRNKCQCEQRIVGSSTLLPTTQTLLVGSRSFLSAGEPTYSGYTARLLVAWLWRHSGIAKNCVV</sequence>
<dbReference type="InterPro" id="IPR038892">
    <property type="entry name" value="SMCHD1"/>
</dbReference>
<dbReference type="InterPro" id="IPR058613">
    <property type="entry name" value="Ig_SMCHD1_4th"/>
</dbReference>
<gene>
    <name evidence="6" type="ORF">UY3_11817</name>
</gene>
<evidence type="ECO:0000259" key="4">
    <source>
        <dbReference type="Pfam" id="PF26196"/>
    </source>
</evidence>
<organism evidence="6 7">
    <name type="scientific">Chelonia mydas</name>
    <name type="common">Green sea-turtle</name>
    <name type="synonym">Chelonia agassizi</name>
    <dbReference type="NCBI Taxonomy" id="8469"/>
    <lineage>
        <taxon>Eukaryota</taxon>
        <taxon>Metazoa</taxon>
        <taxon>Chordata</taxon>
        <taxon>Craniata</taxon>
        <taxon>Vertebrata</taxon>
        <taxon>Euteleostomi</taxon>
        <taxon>Archelosauria</taxon>
        <taxon>Testudinata</taxon>
        <taxon>Testudines</taxon>
        <taxon>Cryptodira</taxon>
        <taxon>Durocryptodira</taxon>
        <taxon>Americhelydia</taxon>
        <taxon>Chelonioidea</taxon>
        <taxon>Cheloniidae</taxon>
        <taxon>Chelonia</taxon>
    </lineage>
</organism>
<accession>M7BSF2</accession>
<dbReference type="EMBL" id="KB547018">
    <property type="protein sequence ID" value="EMP31057.1"/>
    <property type="molecule type" value="Genomic_DNA"/>
</dbReference>
<dbReference type="InterPro" id="IPR058614">
    <property type="entry name" value="Ig_SMCHD1_5th"/>
</dbReference>
<dbReference type="InterPro" id="IPR055109">
    <property type="entry name" value="SMCHD1_S5"/>
</dbReference>
<protein>
    <submittedName>
        <fullName evidence="6">Structural maintenance of chromosomes flexible hinge domain-containing protein 1</fullName>
    </submittedName>
</protein>
<dbReference type="GO" id="GO:0006302">
    <property type="term" value="P:double-strand break repair"/>
    <property type="evidence" value="ECO:0007669"/>
    <property type="project" value="InterPro"/>
</dbReference>
<dbReference type="Pfam" id="PF26197">
    <property type="entry name" value="Ig_SMCHD1_5th"/>
    <property type="match status" value="2"/>
</dbReference>
<reference evidence="7" key="1">
    <citation type="journal article" date="2013" name="Nat. Genet.">
        <title>The draft genomes of soft-shell turtle and green sea turtle yield insights into the development and evolution of the turtle-specific body plan.</title>
        <authorList>
            <person name="Wang Z."/>
            <person name="Pascual-Anaya J."/>
            <person name="Zadissa A."/>
            <person name="Li W."/>
            <person name="Niimura Y."/>
            <person name="Huang Z."/>
            <person name="Li C."/>
            <person name="White S."/>
            <person name="Xiong Z."/>
            <person name="Fang D."/>
            <person name="Wang B."/>
            <person name="Ming Y."/>
            <person name="Chen Y."/>
            <person name="Zheng Y."/>
            <person name="Kuraku S."/>
            <person name="Pignatelli M."/>
            <person name="Herrero J."/>
            <person name="Beal K."/>
            <person name="Nozawa M."/>
            <person name="Li Q."/>
            <person name="Wang J."/>
            <person name="Zhang H."/>
            <person name="Yu L."/>
            <person name="Shigenobu S."/>
            <person name="Wang J."/>
            <person name="Liu J."/>
            <person name="Flicek P."/>
            <person name="Searle S."/>
            <person name="Wang J."/>
            <person name="Kuratani S."/>
            <person name="Yin Y."/>
            <person name="Aken B."/>
            <person name="Zhang G."/>
            <person name="Irie N."/>
        </authorList>
    </citation>
    <scope>NUCLEOTIDE SEQUENCE [LARGE SCALE GENOMIC DNA]</scope>
</reference>
<dbReference type="Pfam" id="PF26196">
    <property type="entry name" value="Ig_SMCHD1_4th"/>
    <property type="match status" value="1"/>
</dbReference>
<dbReference type="Pfam" id="PF22899">
    <property type="entry name" value="SMCHD1_S5"/>
    <property type="match status" value="1"/>
</dbReference>
<dbReference type="Pfam" id="PF13589">
    <property type="entry name" value="HATPase_c_3"/>
    <property type="match status" value="1"/>
</dbReference>
<dbReference type="InterPro" id="IPR058612">
    <property type="entry name" value="Ig_SMCHD1_2nd"/>
</dbReference>
<evidence type="ECO:0000259" key="3">
    <source>
        <dbReference type="Pfam" id="PF26195"/>
    </source>
</evidence>
<feature type="domain" description="SMCHD1 Ig-like" evidence="2">
    <location>
        <begin position="720"/>
        <end position="850"/>
    </location>
</feature>
<evidence type="ECO:0000313" key="7">
    <source>
        <dbReference type="Proteomes" id="UP000031443"/>
    </source>
</evidence>
<dbReference type="eggNOG" id="ENOG502QREW">
    <property type="taxonomic scope" value="Eukaryota"/>
</dbReference>
<dbReference type="InterPro" id="IPR036890">
    <property type="entry name" value="HATPase_C_sf"/>
</dbReference>
<feature type="domain" description="SMCHD1 Ig-like" evidence="3">
    <location>
        <begin position="856"/>
        <end position="952"/>
    </location>
</feature>
<evidence type="ECO:0000259" key="2">
    <source>
        <dbReference type="Pfam" id="PF26194"/>
    </source>
</evidence>
<dbReference type="STRING" id="8469.M7BSF2"/>
<evidence type="ECO:0000313" key="6">
    <source>
        <dbReference type="EMBL" id="EMP31057.1"/>
    </source>
</evidence>
<dbReference type="Proteomes" id="UP000031443">
    <property type="component" value="Unassembled WGS sequence"/>
</dbReference>
<evidence type="ECO:0000259" key="1">
    <source>
        <dbReference type="Pfam" id="PF22899"/>
    </source>
</evidence>
<feature type="domain" description="SMCHD1 Ig-like" evidence="4">
    <location>
        <begin position="960"/>
        <end position="1062"/>
    </location>
</feature>
<proteinExistence type="predicted"/>
<dbReference type="Pfam" id="PF26194">
    <property type="entry name" value="Ig_SMCHD1_1st"/>
    <property type="match status" value="1"/>
</dbReference>
<dbReference type="PANTHER" id="PTHR22640:SF2">
    <property type="entry name" value="STRUCTURAL MAINTENANCE OF CHROMOSOMES FLEXIBLE HINGE DOMAIN-CONTAINING PROTEIN 1"/>
    <property type="match status" value="1"/>
</dbReference>
<dbReference type="PANTHER" id="PTHR22640">
    <property type="entry name" value="STRUCTURAL MAINTENANCE OF CHROMOSOMES FLEXIBLE HINGE DOMAIN-CONTAINING PROTEIN 1"/>
    <property type="match status" value="1"/>
</dbReference>
<feature type="domain" description="SMCHD1 ribosomal S5" evidence="1">
    <location>
        <begin position="403"/>
        <end position="575"/>
    </location>
</feature>
<dbReference type="Gene3D" id="3.30.565.10">
    <property type="entry name" value="Histidine kinase-like ATPase, C-terminal domain"/>
    <property type="match status" value="1"/>
</dbReference>
<evidence type="ECO:0000259" key="5">
    <source>
        <dbReference type="Pfam" id="PF26197"/>
    </source>
</evidence>